<protein>
    <submittedName>
        <fullName evidence="4">Pimeloyl-ACP methyl ester carboxylesterase</fullName>
    </submittedName>
</protein>
<evidence type="ECO:0000313" key="5">
    <source>
        <dbReference type="Proteomes" id="UP001519332"/>
    </source>
</evidence>
<comment type="caution">
    <text evidence="4">The sequence shown here is derived from an EMBL/GenBank/DDBJ whole genome shotgun (WGS) entry which is preliminary data.</text>
</comment>
<feature type="signal peptide" evidence="2">
    <location>
        <begin position="1"/>
        <end position="28"/>
    </location>
</feature>
<dbReference type="InterPro" id="IPR000073">
    <property type="entry name" value="AB_hydrolase_1"/>
</dbReference>
<dbReference type="RefSeq" id="WP_209646247.1">
    <property type="nucleotide sequence ID" value="NZ_JAGINW010000001.1"/>
</dbReference>
<feature type="chain" id="PRO_5046778362" evidence="2">
    <location>
        <begin position="29"/>
        <end position="356"/>
    </location>
</feature>
<evidence type="ECO:0000259" key="3">
    <source>
        <dbReference type="Pfam" id="PF12697"/>
    </source>
</evidence>
<feature type="domain" description="AB hydrolase-1" evidence="3">
    <location>
        <begin position="74"/>
        <end position="334"/>
    </location>
</feature>
<keyword evidence="2" id="KW-0732">Signal</keyword>
<keyword evidence="5" id="KW-1185">Reference proteome</keyword>
<name>A0ABS4TYJ2_9PSEU</name>
<dbReference type="Proteomes" id="UP001519332">
    <property type="component" value="Unassembled WGS sequence"/>
</dbReference>
<proteinExistence type="predicted"/>
<evidence type="ECO:0000313" key="4">
    <source>
        <dbReference type="EMBL" id="MBP2329459.1"/>
    </source>
</evidence>
<gene>
    <name evidence="4" type="ORF">JOF56_009844</name>
</gene>
<reference evidence="4 5" key="1">
    <citation type="submission" date="2021-03" db="EMBL/GenBank/DDBJ databases">
        <title>Sequencing the genomes of 1000 actinobacteria strains.</title>
        <authorList>
            <person name="Klenk H.-P."/>
        </authorList>
    </citation>
    <scope>NUCLEOTIDE SEQUENCE [LARGE SCALE GENOMIC DNA]</scope>
    <source>
        <strain evidence="4 5">DSM 46670</strain>
    </source>
</reference>
<dbReference type="EMBL" id="JAGINW010000001">
    <property type="protein sequence ID" value="MBP2329459.1"/>
    <property type="molecule type" value="Genomic_DNA"/>
</dbReference>
<accession>A0ABS4TYJ2</accession>
<evidence type="ECO:0000256" key="2">
    <source>
        <dbReference type="SAM" id="SignalP"/>
    </source>
</evidence>
<dbReference type="Gene3D" id="3.40.50.1820">
    <property type="entry name" value="alpha/beta hydrolase"/>
    <property type="match status" value="1"/>
</dbReference>
<sequence length="356" mass="37883">MLKLRTGTAALALAALAVTVVATTPASAAPAKAAPAQCEEVRLPVSMTTGEPANQRLTGTLCVPSRKPVTTVQVLVPGGTYDQRYWSMAPAPGVPSYVESMTRAGIATLAIDRLGTGRSSQPPSAEFRPDTHTESVHQVLQKLRAGQIDDRRFKRVVLVGHSFGSAIATDIAVKYPRDIDGVVLTGIATKQNEAAMRAQERDMHRANQDPRFAHLGLDDGYITTKPGTRADWFYYRPTMLPATVALDETAAQPDVMTLGSAPSTSETSQASDIYRHIKDPVLIAVGEQDRVVCGGTGSDCSSSAALQAQEAPQFPPSARMRAVVIPAAGHSINQQLTAPVLFSAVQAWSARYVGPR</sequence>
<dbReference type="Pfam" id="PF12697">
    <property type="entry name" value="Abhydrolase_6"/>
    <property type="match status" value="1"/>
</dbReference>
<dbReference type="PRINTS" id="PR00111">
    <property type="entry name" value="ABHYDROLASE"/>
</dbReference>
<dbReference type="PANTHER" id="PTHR43689">
    <property type="entry name" value="HYDROLASE"/>
    <property type="match status" value="1"/>
</dbReference>
<feature type="region of interest" description="Disordered" evidence="1">
    <location>
        <begin position="115"/>
        <end position="134"/>
    </location>
</feature>
<dbReference type="SUPFAM" id="SSF53474">
    <property type="entry name" value="alpha/beta-Hydrolases"/>
    <property type="match status" value="1"/>
</dbReference>
<dbReference type="PANTHER" id="PTHR43689:SF8">
    <property type="entry name" value="ALPHA_BETA-HYDROLASES SUPERFAMILY PROTEIN"/>
    <property type="match status" value="1"/>
</dbReference>
<dbReference type="InterPro" id="IPR029058">
    <property type="entry name" value="AB_hydrolase_fold"/>
</dbReference>
<evidence type="ECO:0000256" key="1">
    <source>
        <dbReference type="SAM" id="MobiDB-lite"/>
    </source>
</evidence>
<organism evidence="4 5">
    <name type="scientific">Kibdelosporangium banguiense</name>
    <dbReference type="NCBI Taxonomy" id="1365924"/>
    <lineage>
        <taxon>Bacteria</taxon>
        <taxon>Bacillati</taxon>
        <taxon>Actinomycetota</taxon>
        <taxon>Actinomycetes</taxon>
        <taxon>Pseudonocardiales</taxon>
        <taxon>Pseudonocardiaceae</taxon>
        <taxon>Kibdelosporangium</taxon>
    </lineage>
</organism>